<dbReference type="KEGG" id="pbh:AAW51_4254"/>
<protein>
    <submittedName>
        <fullName evidence="1">Amino acid adenylation</fullName>
    </submittedName>
</protein>
<dbReference type="AlphaFoldDB" id="A0A0G3BWM1"/>
<evidence type="ECO:0000313" key="1">
    <source>
        <dbReference type="EMBL" id="AKJ30945.1"/>
    </source>
</evidence>
<keyword evidence="2" id="KW-1185">Reference proteome</keyword>
<dbReference type="STRING" id="413882.AAW51_4254"/>
<dbReference type="Proteomes" id="UP000035352">
    <property type="component" value="Chromosome"/>
</dbReference>
<proteinExistence type="predicted"/>
<name>A0A0G3BWM1_9BURK</name>
<dbReference type="PATRIC" id="fig|413882.6.peg.4448"/>
<gene>
    <name evidence="1" type="ORF">AAW51_4254</name>
</gene>
<organism evidence="1 2">
    <name type="scientific">Caldimonas brevitalea</name>
    <dbReference type="NCBI Taxonomy" id="413882"/>
    <lineage>
        <taxon>Bacteria</taxon>
        <taxon>Pseudomonadati</taxon>
        <taxon>Pseudomonadota</taxon>
        <taxon>Betaproteobacteria</taxon>
        <taxon>Burkholderiales</taxon>
        <taxon>Sphaerotilaceae</taxon>
        <taxon>Caldimonas</taxon>
    </lineage>
</organism>
<accession>A0A0G3BWM1</accession>
<evidence type="ECO:0000313" key="2">
    <source>
        <dbReference type="Proteomes" id="UP000035352"/>
    </source>
</evidence>
<dbReference type="OrthoDB" id="9030799at2"/>
<dbReference type="EMBL" id="CP011371">
    <property type="protein sequence ID" value="AKJ30945.1"/>
    <property type="molecule type" value="Genomic_DNA"/>
</dbReference>
<reference evidence="1 2" key="1">
    <citation type="submission" date="2015-05" db="EMBL/GenBank/DDBJ databases">
        <authorList>
            <person name="Tang B."/>
            <person name="Yu Y."/>
        </authorList>
    </citation>
    <scope>NUCLEOTIDE SEQUENCE [LARGE SCALE GENOMIC DNA]</scope>
    <source>
        <strain evidence="1 2">DSM 7029</strain>
    </source>
</reference>
<sequence length="457" mass="49841">MTQTADRQQQIDQLSPEVRSRLIAKLAERSRSTQRKVELLQTPADWLTLDRRALLNLFAAGEEAPVDAVSITCLSDRVIGNGYALSDITHKFCGDLPMLTNVRELSIGRIATLTLPRTYGQIYAESQDIVRLVQQSLRISAMLGAKAVSLTGLIPSATDYGRAIRSEPGLPVMTTGHATTTSSVLLALKRLLDESGRRLAEEDLCFIGLGSVGTSTLRLMLSALEHPKRLTLCDVYGKRADIEALMREIRDDLGYQGELRFVASQRVCPDEVYAATTVVGATNAPNVLDIDRVRPGTLIVDDSDPHCFDASRAIARFESAGDILFTEGGALRAPDVIRHRIYVPEQFEWALQYPVDDDNAHHITGCIFSSLLSAKYGYPTTLGYVKPEDARTHLAGLVKYGFSAANLHCGPYRLARERIDAFRRHHGGGATEPAVLHVDDVPGQGRVHAALAGTAAG</sequence>
<dbReference type="RefSeq" id="WP_053013827.1">
    <property type="nucleotide sequence ID" value="NZ_CP011371.1"/>
</dbReference>